<dbReference type="RefSeq" id="WP_012919832.1">
    <property type="nucleotide sequence ID" value="NC_013729.1"/>
</dbReference>
<dbReference type="EMBL" id="CP001736">
    <property type="protein sequence ID" value="ADB31276.1"/>
    <property type="molecule type" value="Genomic_DNA"/>
</dbReference>
<reference evidence="4" key="1">
    <citation type="submission" date="2009-09" db="EMBL/GenBank/DDBJ databases">
        <title>The complete genome of Kribbella flavida DSM 17836.</title>
        <authorList>
            <consortium name="US DOE Joint Genome Institute (JGI-PGF)"/>
            <person name="Lucas S."/>
            <person name="Copeland A."/>
            <person name="Lapidus A."/>
            <person name="Glavina del Rio T."/>
            <person name="Dalin E."/>
            <person name="Tice H."/>
            <person name="Bruce D."/>
            <person name="Goodwin L."/>
            <person name="Pitluck S."/>
            <person name="Kyrpides N."/>
            <person name="Mavromatis K."/>
            <person name="Ivanova N."/>
            <person name="Saunders E."/>
            <person name="Brettin T."/>
            <person name="Detter J.C."/>
            <person name="Han C."/>
            <person name="Larimer F."/>
            <person name="Land M."/>
            <person name="Hauser L."/>
            <person name="Markowitz V."/>
            <person name="Cheng J.-F."/>
            <person name="Hugenholtz P."/>
            <person name="Woyke T."/>
            <person name="Wu D."/>
            <person name="Pukall R."/>
            <person name="Klenk H.-P."/>
            <person name="Eisen J.A."/>
        </authorList>
    </citation>
    <scope>NUCLEOTIDE SEQUENCE [LARGE SCALE GENOMIC DNA]</scope>
    <source>
        <strain evidence="4">DSM 17836 / JCM 10339 / NBRC 14399</strain>
    </source>
</reference>
<evidence type="ECO:0000256" key="1">
    <source>
        <dbReference type="SAM" id="MobiDB-lite"/>
    </source>
</evidence>
<dbReference type="SUPFAM" id="SSF56747">
    <property type="entry name" value="Prim-pol domain"/>
    <property type="match status" value="1"/>
</dbReference>
<dbReference type="CDD" id="cd04859">
    <property type="entry name" value="Prim_Pol"/>
    <property type="match status" value="1"/>
</dbReference>
<organism evidence="3 4">
    <name type="scientific">Kribbella flavida (strain DSM 17836 / JCM 10339 / NBRC 14399)</name>
    <dbReference type="NCBI Taxonomy" id="479435"/>
    <lineage>
        <taxon>Bacteria</taxon>
        <taxon>Bacillati</taxon>
        <taxon>Actinomycetota</taxon>
        <taxon>Actinomycetes</taxon>
        <taxon>Propionibacteriales</taxon>
        <taxon>Kribbellaceae</taxon>
        <taxon>Kribbella</taxon>
    </lineage>
</organism>
<feature type="domain" description="DNA primase/polymerase bifunctional N-terminal" evidence="2">
    <location>
        <begin position="25"/>
        <end position="195"/>
    </location>
</feature>
<dbReference type="Pfam" id="PF09250">
    <property type="entry name" value="Prim-Pol"/>
    <property type="match status" value="1"/>
</dbReference>
<dbReference type="KEGG" id="kfl:Kfla_2197"/>
<name>D2PTG3_KRIFD</name>
<dbReference type="OrthoDB" id="3218228at2"/>
<accession>D2PTG3</accession>
<feature type="region of interest" description="Disordered" evidence="1">
    <location>
        <begin position="289"/>
        <end position="308"/>
    </location>
</feature>
<dbReference type="Proteomes" id="UP000007967">
    <property type="component" value="Chromosome"/>
</dbReference>
<evidence type="ECO:0000259" key="2">
    <source>
        <dbReference type="SMART" id="SM00943"/>
    </source>
</evidence>
<dbReference type="SMART" id="SM00943">
    <property type="entry name" value="Prim-Pol"/>
    <property type="match status" value="1"/>
</dbReference>
<evidence type="ECO:0000313" key="3">
    <source>
        <dbReference type="EMBL" id="ADB31276.1"/>
    </source>
</evidence>
<evidence type="ECO:0000313" key="4">
    <source>
        <dbReference type="Proteomes" id="UP000007967"/>
    </source>
</evidence>
<gene>
    <name evidence="3" type="ordered locus">Kfla_2197</name>
</gene>
<reference evidence="3 4" key="2">
    <citation type="journal article" date="2010" name="Stand. Genomic Sci.">
        <title>Complete genome sequence of Kribbella flavida type strain (IFO 14399).</title>
        <authorList>
            <person name="Pukall R."/>
            <person name="Lapidus A."/>
            <person name="Glavina Del Rio T."/>
            <person name="Copeland A."/>
            <person name="Tice H."/>
            <person name="Cheng J.-F."/>
            <person name="Lucas S."/>
            <person name="Chen F."/>
            <person name="Nolan M."/>
            <person name="LaButti K."/>
            <person name="Pati A."/>
            <person name="Ivanova N."/>
            <person name="Mavrommatis K."/>
            <person name="Mikhailova N."/>
            <person name="Pitluck S."/>
            <person name="Bruce D."/>
            <person name="Goodwin L."/>
            <person name="Land M."/>
            <person name="Hauser L."/>
            <person name="Chang Y.-J."/>
            <person name="Jeffries C.D."/>
            <person name="Chen A."/>
            <person name="Palaniappan K."/>
            <person name="Chain P."/>
            <person name="Rohde M."/>
            <person name="Goeker M."/>
            <person name="Bristow J."/>
            <person name="Eisen J.A."/>
            <person name="Markowitz V."/>
            <person name="Hugenholtz P."/>
            <person name="Kyrpides N.C."/>
            <person name="Klenk H.-P."/>
            <person name="Brettin T."/>
        </authorList>
    </citation>
    <scope>NUCLEOTIDE SEQUENCE [LARGE SCALE GENOMIC DNA]</scope>
    <source>
        <strain evidence="4">DSM 17836 / JCM 10339 / NBRC 14399</strain>
    </source>
</reference>
<sequence>MTRATRPRTRRGELDAGQQLLSRAAHWHADRGMAVFPLVPGRKTPAVEDWEHAATTDHLSIAQIWRRAPYNIGVAAGRSGLVVVDLDRPKGAGDTAPEPWHSRGAASGGDVLALLAADAGQELPATYTVATASGGSHLYFRQPDGIRLGNTAGRLGWKIDTRGHGGYVVAAGSVTFAGWYATTSLTAPQPLPAWITGALTRSPDQPTAARTATQQLKDASAYTLAAVSGELDKLLAATEGHRNDTLNRAAFALGQLVGADLLDQSTARDELLSAAGRLGLDRSEASRTISSGLTAGARHPRRTVTLRQ</sequence>
<dbReference type="HOGENOM" id="CLU_057861_2_0_11"/>
<dbReference type="eggNOG" id="COG3378">
    <property type="taxonomic scope" value="Bacteria"/>
</dbReference>
<dbReference type="InterPro" id="IPR015330">
    <property type="entry name" value="DNA_primase/pol_bifunc_N"/>
</dbReference>
<dbReference type="STRING" id="479435.Kfla_2197"/>
<protein>
    <submittedName>
        <fullName evidence="3">Bifunctional DNA primase/polymerase</fullName>
    </submittedName>
</protein>
<feature type="compositionally biased region" description="Basic residues" evidence="1">
    <location>
        <begin position="298"/>
        <end position="308"/>
    </location>
</feature>
<proteinExistence type="predicted"/>
<dbReference type="AlphaFoldDB" id="D2PTG3"/>
<keyword evidence="4" id="KW-1185">Reference proteome</keyword>